<protein>
    <submittedName>
        <fullName evidence="2">Uncharacterized protein</fullName>
    </submittedName>
</protein>
<accession>A0A1Y2FP23</accession>
<evidence type="ECO:0000313" key="2">
    <source>
        <dbReference type="EMBL" id="ORY84956.1"/>
    </source>
</evidence>
<name>A0A1Y2FP23_PROLT</name>
<reference evidence="2 3" key="1">
    <citation type="submission" date="2016-07" db="EMBL/GenBank/DDBJ databases">
        <title>Pervasive Adenine N6-methylation of Active Genes in Fungi.</title>
        <authorList>
            <consortium name="DOE Joint Genome Institute"/>
            <person name="Mondo S.J."/>
            <person name="Dannebaum R.O."/>
            <person name="Kuo R.C."/>
            <person name="Labutti K."/>
            <person name="Haridas S."/>
            <person name="Kuo A."/>
            <person name="Salamov A."/>
            <person name="Ahrendt S.R."/>
            <person name="Lipzen A."/>
            <person name="Sullivan W."/>
            <person name="Andreopoulos W.B."/>
            <person name="Clum A."/>
            <person name="Lindquist E."/>
            <person name="Daum C."/>
            <person name="Ramamoorthy G.K."/>
            <person name="Gryganskyi A."/>
            <person name="Culley D."/>
            <person name="Magnuson J.K."/>
            <person name="James T.Y."/>
            <person name="O'Malley M.A."/>
            <person name="Stajich J.E."/>
            <person name="Spatafora J.W."/>
            <person name="Visel A."/>
            <person name="Grigoriev I.V."/>
        </authorList>
    </citation>
    <scope>NUCLEOTIDE SEQUENCE [LARGE SCALE GENOMIC DNA]</scope>
    <source>
        <strain evidence="2 3">12-1054</strain>
    </source>
</reference>
<comment type="caution">
    <text evidence="2">The sequence shown here is derived from an EMBL/GenBank/DDBJ whole genome shotgun (WGS) entry which is preliminary data.</text>
</comment>
<proteinExistence type="predicted"/>
<evidence type="ECO:0000256" key="1">
    <source>
        <dbReference type="SAM" id="MobiDB-lite"/>
    </source>
</evidence>
<feature type="region of interest" description="Disordered" evidence="1">
    <location>
        <begin position="288"/>
        <end position="325"/>
    </location>
</feature>
<organism evidence="2 3">
    <name type="scientific">Protomyces lactucae-debilis</name>
    <dbReference type="NCBI Taxonomy" id="2754530"/>
    <lineage>
        <taxon>Eukaryota</taxon>
        <taxon>Fungi</taxon>
        <taxon>Dikarya</taxon>
        <taxon>Ascomycota</taxon>
        <taxon>Taphrinomycotina</taxon>
        <taxon>Taphrinomycetes</taxon>
        <taxon>Taphrinales</taxon>
        <taxon>Protomycetaceae</taxon>
        <taxon>Protomyces</taxon>
    </lineage>
</organism>
<dbReference type="AlphaFoldDB" id="A0A1Y2FP23"/>
<evidence type="ECO:0000313" key="3">
    <source>
        <dbReference type="Proteomes" id="UP000193685"/>
    </source>
</evidence>
<feature type="compositionally biased region" description="Basic and acidic residues" evidence="1">
    <location>
        <begin position="306"/>
        <end position="317"/>
    </location>
</feature>
<keyword evidence="3" id="KW-1185">Reference proteome</keyword>
<dbReference type="RefSeq" id="XP_040726739.1">
    <property type="nucleotide sequence ID" value="XM_040870429.1"/>
</dbReference>
<sequence>MQLRWYFWPTPIKLALCSIGMALILYHLAGAPTRSKGKSIGSFEPKTSNKRLPSTDDIAPTFTVPAEARPEVDYWPITAESARKCYNLTLILESKYLIPSGSATCGSVAASDSGRELCKTTCNNYTLQYKRSYFPWLAKKNLFRAASCVQSDKSAADISYDVSAAENGLGLCSLTCTCQIANKIRVRLPTLGALDKSIAVSPSMSKKFWGFSQFQTRTCHPEDMLRPSAALSQVPGFTPSDSPSWQTTYQVTAENIPCDIVNWEKKCLCKKLNGKELEHGFRPSICKYEPVPEGQPTQNAKISKKARVDSATEKSHLDGAVSSSADSTTAHASNLAGLTPLPSALGLQDSISSIFGDLGDIHGFSGFYNELSVIQPNEYGMPQKLQSNICHNYPPWEFGQCPADHNPYASQSNQNTVQHSEDLDVSFEQQRQCGSSTSCNPAHFAPFKKRQETKRDEGDAGSRRCARASGAGHEQRPAPFI</sequence>
<gene>
    <name evidence="2" type="ORF">BCR37DRAFT_386292</name>
</gene>
<dbReference type="EMBL" id="MCFI01000005">
    <property type="protein sequence ID" value="ORY84956.1"/>
    <property type="molecule type" value="Genomic_DNA"/>
</dbReference>
<feature type="compositionally biased region" description="Basic and acidic residues" evidence="1">
    <location>
        <begin position="449"/>
        <end position="462"/>
    </location>
</feature>
<dbReference type="Proteomes" id="UP000193685">
    <property type="component" value="Unassembled WGS sequence"/>
</dbReference>
<feature type="region of interest" description="Disordered" evidence="1">
    <location>
        <begin position="434"/>
        <end position="481"/>
    </location>
</feature>
<dbReference type="GeneID" id="63787028"/>